<reference evidence="1" key="1">
    <citation type="journal article" date="2014" name="Front. Microbiol.">
        <title>High frequency of phylogenetically diverse reductive dehalogenase-homologous genes in deep subseafloor sedimentary metagenomes.</title>
        <authorList>
            <person name="Kawai M."/>
            <person name="Futagami T."/>
            <person name="Toyoda A."/>
            <person name="Takaki Y."/>
            <person name="Nishi S."/>
            <person name="Hori S."/>
            <person name="Arai W."/>
            <person name="Tsubouchi T."/>
            <person name="Morono Y."/>
            <person name="Uchiyama I."/>
            <person name="Ito T."/>
            <person name="Fujiyama A."/>
            <person name="Inagaki F."/>
            <person name="Takami H."/>
        </authorList>
    </citation>
    <scope>NUCLEOTIDE SEQUENCE</scope>
    <source>
        <strain evidence="1">Expedition CK06-06</strain>
    </source>
</reference>
<dbReference type="AlphaFoldDB" id="X0XF65"/>
<accession>X0XF65</accession>
<sequence>MVRMISPIVKRGSRVKTGKGFSLGELKEVELNPG</sequence>
<proteinExistence type="predicted"/>
<comment type="caution">
    <text evidence="1">The sequence shown here is derived from an EMBL/GenBank/DDBJ whole genome shotgun (WGS) entry which is preliminary data.</text>
</comment>
<dbReference type="EMBL" id="BARS01047000">
    <property type="protein sequence ID" value="GAG35293.1"/>
    <property type="molecule type" value="Genomic_DNA"/>
</dbReference>
<name>X0XF65_9ZZZZ</name>
<evidence type="ECO:0000313" key="1">
    <source>
        <dbReference type="EMBL" id="GAG35293.1"/>
    </source>
</evidence>
<feature type="non-terminal residue" evidence="1">
    <location>
        <position position="34"/>
    </location>
</feature>
<protein>
    <submittedName>
        <fullName evidence="1">Uncharacterized protein</fullName>
    </submittedName>
</protein>
<gene>
    <name evidence="1" type="ORF">S01H1_70663</name>
</gene>
<organism evidence="1">
    <name type="scientific">marine sediment metagenome</name>
    <dbReference type="NCBI Taxonomy" id="412755"/>
    <lineage>
        <taxon>unclassified sequences</taxon>
        <taxon>metagenomes</taxon>
        <taxon>ecological metagenomes</taxon>
    </lineage>
</organism>